<evidence type="ECO:0000256" key="1">
    <source>
        <dbReference type="SAM" id="MobiDB-lite"/>
    </source>
</evidence>
<organism evidence="3 4">
    <name type="scientific">Arthrobacter phage Rings</name>
    <dbReference type="NCBI Taxonomy" id="1772313"/>
    <lineage>
        <taxon>Viruses</taxon>
        <taxon>Duplodnaviria</taxon>
        <taxon>Heunggongvirae</taxon>
        <taxon>Uroviricota</taxon>
        <taxon>Caudoviricetes</taxon>
        <taxon>Amigovirus</taxon>
        <taxon>Amigovirus amigo</taxon>
    </lineage>
</organism>
<reference evidence="3 4" key="1">
    <citation type="submission" date="2015-11" db="EMBL/GenBank/DDBJ databases">
        <authorList>
            <person name="Trulli M."/>
            <person name="Cordero M."/>
            <person name="Cross T."/>
            <person name="Dunbar D."/>
            <person name="Bradley K.W."/>
            <person name="Asai D.J."/>
            <person name="Bowman C.A."/>
            <person name="Russell D.A."/>
            <person name="Pope W.H."/>
            <person name="Jacobs-Sera D."/>
            <person name="Hendrix R.W."/>
            <person name="Hatfull G.F."/>
        </authorList>
    </citation>
    <scope>NUCLEOTIDE SEQUENCE [LARGE SCALE GENOMIC DNA]</scope>
</reference>
<feature type="compositionally biased region" description="Basic residues" evidence="1">
    <location>
        <begin position="1"/>
        <end position="15"/>
    </location>
</feature>
<sequence>MSHSKRLKLGLRHSTKGNGFTARRRAHKAVEQDIAAWVGWLGKNAGTGELSTRATGYAKGKAYKSSLERYS</sequence>
<feature type="region of interest" description="Disordered" evidence="1">
    <location>
        <begin position="1"/>
        <end position="23"/>
    </location>
</feature>
<dbReference type="Proteomes" id="UP000224485">
    <property type="component" value="Segment"/>
</dbReference>
<protein>
    <submittedName>
        <fullName evidence="3">Uncharacterized protein</fullName>
    </submittedName>
</protein>
<dbReference type="EMBL" id="KU160663">
    <property type="protein sequence ID" value="ALY10169.1"/>
    <property type="molecule type" value="Genomic_DNA"/>
</dbReference>
<dbReference type="EMBL" id="KU160663">
    <property type="protein sequence ID" value="ALY10167.1"/>
    <property type="molecule type" value="Genomic_DNA"/>
</dbReference>
<accession>A0A0U3TM93</accession>
<evidence type="ECO:0000313" key="3">
    <source>
        <dbReference type="EMBL" id="ALY10169.1"/>
    </source>
</evidence>
<name>A0A0U3TM93_9CAUD</name>
<gene>
    <name evidence="3" type="primary">93</name>
    <name evidence="2" type="synonym">4</name>
    <name evidence="2" type="ORF">RINGS_4</name>
    <name evidence="3" type="ORF">RINGS_93</name>
</gene>
<evidence type="ECO:0000313" key="4">
    <source>
        <dbReference type="Proteomes" id="UP000224485"/>
    </source>
</evidence>
<proteinExistence type="predicted"/>
<evidence type="ECO:0000313" key="2">
    <source>
        <dbReference type="EMBL" id="ALY10167.1"/>
    </source>
</evidence>